<dbReference type="Proteomes" id="UP000467132">
    <property type="component" value="Unassembled WGS sequence"/>
</dbReference>
<dbReference type="EMBL" id="QXXA01000012">
    <property type="protein sequence ID" value="NBI07472.1"/>
    <property type="molecule type" value="Genomic_DNA"/>
</dbReference>
<dbReference type="SUPFAM" id="SSF53474">
    <property type="entry name" value="alpha/beta-Hydrolases"/>
    <property type="match status" value="1"/>
</dbReference>
<dbReference type="PANTHER" id="PTHR43798">
    <property type="entry name" value="MONOACYLGLYCEROL LIPASE"/>
    <property type="match status" value="1"/>
</dbReference>
<protein>
    <submittedName>
        <fullName evidence="2">Alpha/beta hydrolase</fullName>
    </submittedName>
</protein>
<dbReference type="AlphaFoldDB" id="A0A845R219"/>
<dbReference type="RefSeq" id="WP_160197928.1">
    <property type="nucleotide sequence ID" value="NZ_QXXA01000012.1"/>
</dbReference>
<dbReference type="InterPro" id="IPR050266">
    <property type="entry name" value="AB_hydrolase_sf"/>
</dbReference>
<feature type="domain" description="AB hydrolase-1" evidence="1">
    <location>
        <begin position="21"/>
        <end position="251"/>
    </location>
</feature>
<dbReference type="GO" id="GO:0016787">
    <property type="term" value="F:hydrolase activity"/>
    <property type="evidence" value="ECO:0007669"/>
    <property type="project" value="UniProtKB-KW"/>
</dbReference>
<gene>
    <name evidence="2" type="ORF">D3Z33_11485</name>
</gene>
<organism evidence="2 3">
    <name type="scientific">Senegalia massiliensis</name>
    <dbReference type="NCBI Taxonomy" id="1720316"/>
    <lineage>
        <taxon>Bacteria</taxon>
        <taxon>Bacillati</taxon>
        <taxon>Bacillota</taxon>
        <taxon>Clostridia</taxon>
        <taxon>Eubacteriales</taxon>
        <taxon>Clostridiaceae</taxon>
        <taxon>Senegalia</taxon>
    </lineage>
</organism>
<reference evidence="2 3" key="1">
    <citation type="submission" date="2018-08" db="EMBL/GenBank/DDBJ databases">
        <title>Murine metabolic-syndrome-specific gut microbial biobank.</title>
        <authorList>
            <person name="Liu C."/>
        </authorList>
    </citation>
    <scope>NUCLEOTIDE SEQUENCE [LARGE SCALE GENOMIC DNA]</scope>
    <source>
        <strain evidence="2 3">583</strain>
    </source>
</reference>
<dbReference type="InterPro" id="IPR029058">
    <property type="entry name" value="AB_hydrolase_fold"/>
</dbReference>
<accession>A0A845R219</accession>
<keyword evidence="2" id="KW-0378">Hydrolase</keyword>
<comment type="caution">
    <text evidence="2">The sequence shown here is derived from an EMBL/GenBank/DDBJ whole genome shotgun (WGS) entry which is preliminary data.</text>
</comment>
<name>A0A845R219_9CLOT</name>
<dbReference type="Gene3D" id="3.40.50.1820">
    <property type="entry name" value="alpha/beta hydrolase"/>
    <property type="match status" value="1"/>
</dbReference>
<keyword evidence="3" id="KW-1185">Reference proteome</keyword>
<evidence type="ECO:0000313" key="2">
    <source>
        <dbReference type="EMBL" id="NBI07472.1"/>
    </source>
</evidence>
<dbReference type="PRINTS" id="PR00111">
    <property type="entry name" value="ABHYDROLASE"/>
</dbReference>
<sequence length="265" mass="30659">MAIVNIDGMDIYYEAYGEGEVIILLNGIMMSTASWQGYIEGLSKNNKLILVDFIDQGQSEKVDYQYTQDLHVETLKGLFDYLEVKKVHMVGISYGGEVAMKFTLKYQDYLSSLILANTTSYTNHNLKDVGKSWINAAETYDGSNFFKTTIPVIYSPEFYEENIEWLRKREEMFTNIFTKEWYDAFVRLTISAEDLNITDELYKINVPTLIMGSDEDVVTPLKYQKVIHEKIKDSRFVIFNNSGHASMYEKPYEFLIQILGFVSLN</sequence>
<evidence type="ECO:0000313" key="3">
    <source>
        <dbReference type="Proteomes" id="UP000467132"/>
    </source>
</evidence>
<dbReference type="InterPro" id="IPR000073">
    <property type="entry name" value="AB_hydrolase_1"/>
</dbReference>
<proteinExistence type="predicted"/>
<dbReference type="Pfam" id="PF00561">
    <property type="entry name" value="Abhydrolase_1"/>
    <property type="match status" value="1"/>
</dbReference>
<dbReference type="OrthoDB" id="9775557at2"/>
<evidence type="ECO:0000259" key="1">
    <source>
        <dbReference type="Pfam" id="PF00561"/>
    </source>
</evidence>